<name>A0A4Y9JVW1_9PAST</name>
<dbReference type="AlphaFoldDB" id="A0A4Y9JVW1"/>
<reference evidence="1 2" key="1">
    <citation type="submission" date="2019-03" db="EMBL/GenBank/DDBJ databases">
        <title>Diversity of the mouse oral microbiome.</title>
        <authorList>
            <person name="Joseph S."/>
            <person name="Aduse-Opoku J."/>
            <person name="Curtis M."/>
            <person name="Wade W."/>
            <person name="Hashim A."/>
        </authorList>
    </citation>
    <scope>NUCLEOTIDE SEQUENCE [LARGE SCALE GENOMIC DNA]</scope>
    <source>
        <strain evidence="1 2">WT12</strain>
    </source>
</reference>
<evidence type="ECO:0000313" key="1">
    <source>
        <dbReference type="EMBL" id="TFV08586.1"/>
    </source>
</evidence>
<accession>A0A4Y9JVW1</accession>
<evidence type="ECO:0000313" key="2">
    <source>
        <dbReference type="Proteomes" id="UP000297396"/>
    </source>
</evidence>
<sequence>MSCQPNVITIVNLQSADVSGFSVSKAVRVTAFGLSGKDTVTFRRVQYCSKQPNYMRDGCCLFVPEPAHLSSAVDYQIGECNPSLTLKRNTIIMPYAGSYIPVVNGSESADLVVQVEPVDGTHFDDKEKGIEPCGVCLDETWETTGAERCNQHFVEQEEISNCGNVRWTRTAKRCGYYASVPLPITLDDEACCGSQFMGYLFHPSEPRDPDATVEIRDCEGVLHGYAYPQAGDGHTLPIQECGGDIVGYAVNNSATAPQLLTGCKNGS</sequence>
<dbReference type="OrthoDB" id="5672654at2"/>
<organism evidence="1 2">
    <name type="scientific">Muribacter muris</name>
    <dbReference type="NCBI Taxonomy" id="67855"/>
    <lineage>
        <taxon>Bacteria</taxon>
        <taxon>Pseudomonadati</taxon>
        <taxon>Pseudomonadota</taxon>
        <taxon>Gammaproteobacteria</taxon>
        <taxon>Pasteurellales</taxon>
        <taxon>Pasteurellaceae</taxon>
        <taxon>Muribacter</taxon>
    </lineage>
</organism>
<gene>
    <name evidence="1" type="ORF">E4T80_09865</name>
</gene>
<proteinExistence type="predicted"/>
<comment type="caution">
    <text evidence="1">The sequence shown here is derived from an EMBL/GenBank/DDBJ whole genome shotgun (WGS) entry which is preliminary data.</text>
</comment>
<dbReference type="RefSeq" id="WP_135057954.1">
    <property type="nucleotide sequence ID" value="NZ_JADGLC010000023.1"/>
</dbReference>
<dbReference type="EMBL" id="SPPA01000023">
    <property type="protein sequence ID" value="TFV08586.1"/>
    <property type="molecule type" value="Genomic_DNA"/>
</dbReference>
<dbReference type="Proteomes" id="UP000297396">
    <property type="component" value="Unassembled WGS sequence"/>
</dbReference>
<protein>
    <submittedName>
        <fullName evidence="1">Uncharacterized protein</fullName>
    </submittedName>
</protein>